<dbReference type="InterPro" id="IPR000734">
    <property type="entry name" value="TAG_lipase"/>
</dbReference>
<evidence type="ECO:0000256" key="5">
    <source>
        <dbReference type="SAM" id="SignalP"/>
    </source>
</evidence>
<dbReference type="AlphaFoldDB" id="A0AAW1JI93"/>
<dbReference type="Gene3D" id="3.40.50.1820">
    <property type="entry name" value="alpha/beta hydrolase"/>
    <property type="match status" value="1"/>
</dbReference>
<evidence type="ECO:0000313" key="8">
    <source>
        <dbReference type="Proteomes" id="UP001458880"/>
    </source>
</evidence>
<dbReference type="GO" id="GO:0016298">
    <property type="term" value="F:lipase activity"/>
    <property type="evidence" value="ECO:0007669"/>
    <property type="project" value="InterPro"/>
</dbReference>
<evidence type="ECO:0000313" key="7">
    <source>
        <dbReference type="EMBL" id="KAK9703903.1"/>
    </source>
</evidence>
<accession>A0AAW1JI93</accession>
<feature type="signal peptide" evidence="5">
    <location>
        <begin position="1"/>
        <end position="16"/>
    </location>
</feature>
<evidence type="ECO:0000256" key="1">
    <source>
        <dbReference type="ARBA" id="ARBA00004613"/>
    </source>
</evidence>
<dbReference type="GO" id="GO:0005615">
    <property type="term" value="C:extracellular space"/>
    <property type="evidence" value="ECO:0007669"/>
    <property type="project" value="TreeGrafter"/>
</dbReference>
<dbReference type="InterPro" id="IPR029058">
    <property type="entry name" value="AB_hydrolase_fold"/>
</dbReference>
<dbReference type="PRINTS" id="PR00821">
    <property type="entry name" value="TAGLIPASE"/>
</dbReference>
<dbReference type="Proteomes" id="UP001458880">
    <property type="component" value="Unassembled WGS sequence"/>
</dbReference>
<evidence type="ECO:0000259" key="6">
    <source>
        <dbReference type="Pfam" id="PF00151"/>
    </source>
</evidence>
<keyword evidence="5" id="KW-0732">Signal</keyword>
<comment type="similarity">
    <text evidence="2 4">Belongs to the AB hydrolase superfamily. Lipase family.</text>
</comment>
<comment type="caution">
    <text evidence="7">The sequence shown here is derived from an EMBL/GenBank/DDBJ whole genome shotgun (WGS) entry which is preliminary data.</text>
</comment>
<proteinExistence type="inferred from homology"/>
<comment type="subcellular location">
    <subcellularLocation>
        <location evidence="1">Secreted</location>
    </subcellularLocation>
</comment>
<dbReference type="PANTHER" id="PTHR11610">
    <property type="entry name" value="LIPASE"/>
    <property type="match status" value="1"/>
</dbReference>
<evidence type="ECO:0000256" key="2">
    <source>
        <dbReference type="ARBA" id="ARBA00010701"/>
    </source>
</evidence>
<gene>
    <name evidence="7" type="ORF">QE152_g29041</name>
</gene>
<reference evidence="7 8" key="1">
    <citation type="journal article" date="2024" name="BMC Genomics">
        <title>De novo assembly and annotation of Popillia japonica's genome with initial clues to its potential as an invasive pest.</title>
        <authorList>
            <person name="Cucini C."/>
            <person name="Boschi S."/>
            <person name="Funari R."/>
            <person name="Cardaioli E."/>
            <person name="Iannotti N."/>
            <person name="Marturano G."/>
            <person name="Paoli F."/>
            <person name="Bruttini M."/>
            <person name="Carapelli A."/>
            <person name="Frati F."/>
            <person name="Nardi F."/>
        </authorList>
    </citation>
    <scope>NUCLEOTIDE SEQUENCE [LARGE SCALE GENOMIC DNA]</scope>
    <source>
        <strain evidence="7">DMR45628</strain>
    </source>
</reference>
<dbReference type="SUPFAM" id="SSF53474">
    <property type="entry name" value="alpha/beta-Hydrolases"/>
    <property type="match status" value="1"/>
</dbReference>
<sequence length="291" mass="31649">MKVALILAVCIAGAYSQVSEGDIQYFLWNSRTTNERIFPNNFGNNIINNAPIKFLVHGWTESINSFWYAGARNNYVRLGANVIGVDWSRHSQLTYATSVARLNAIGSFIARFVSSLSTTRGIPTNRIHFIGHSLGAHLSGFTGKNLLQQSGQRLGRITGLDPAGPSFSGIANSGRLWHTDADRVDTILTDSGLGGLGISASLGHVNFWPNGGTSSQPGCFVVPCSHNRAPLFFNEGILSDNFVSRRCSSWTNFRLGLCRLNPQNRIGENVNFSVTGDFFLTTNSNSPFAQG</sequence>
<dbReference type="InterPro" id="IPR013818">
    <property type="entry name" value="Lipase"/>
</dbReference>
<feature type="domain" description="Lipase" evidence="6">
    <location>
        <begin position="47"/>
        <end position="288"/>
    </location>
</feature>
<keyword evidence="3" id="KW-0964">Secreted</keyword>
<name>A0AAW1JI93_POPJA</name>
<feature type="chain" id="PRO_5043373880" evidence="5">
    <location>
        <begin position="17"/>
        <end position="291"/>
    </location>
</feature>
<dbReference type="Pfam" id="PF00151">
    <property type="entry name" value="Lipase"/>
    <property type="match status" value="1"/>
</dbReference>
<keyword evidence="8" id="KW-1185">Reference proteome</keyword>
<dbReference type="EMBL" id="JASPKY010000361">
    <property type="protein sequence ID" value="KAK9703903.1"/>
    <property type="molecule type" value="Genomic_DNA"/>
</dbReference>
<evidence type="ECO:0000256" key="3">
    <source>
        <dbReference type="ARBA" id="ARBA00022525"/>
    </source>
</evidence>
<evidence type="ECO:0000256" key="4">
    <source>
        <dbReference type="RuleBase" id="RU004262"/>
    </source>
</evidence>
<dbReference type="GO" id="GO:0016042">
    <property type="term" value="P:lipid catabolic process"/>
    <property type="evidence" value="ECO:0007669"/>
    <property type="project" value="TreeGrafter"/>
</dbReference>
<organism evidence="7 8">
    <name type="scientific">Popillia japonica</name>
    <name type="common">Japanese beetle</name>
    <dbReference type="NCBI Taxonomy" id="7064"/>
    <lineage>
        <taxon>Eukaryota</taxon>
        <taxon>Metazoa</taxon>
        <taxon>Ecdysozoa</taxon>
        <taxon>Arthropoda</taxon>
        <taxon>Hexapoda</taxon>
        <taxon>Insecta</taxon>
        <taxon>Pterygota</taxon>
        <taxon>Neoptera</taxon>
        <taxon>Endopterygota</taxon>
        <taxon>Coleoptera</taxon>
        <taxon>Polyphaga</taxon>
        <taxon>Scarabaeiformia</taxon>
        <taxon>Scarabaeidae</taxon>
        <taxon>Rutelinae</taxon>
        <taxon>Popillia</taxon>
    </lineage>
</organism>
<protein>
    <submittedName>
        <fullName evidence="7">Lipase</fullName>
    </submittedName>
</protein>